<organism evidence="1 2">
    <name type="scientific">Dyella flagellata</name>
    <dbReference type="NCBI Taxonomy" id="1867833"/>
    <lineage>
        <taxon>Bacteria</taxon>
        <taxon>Pseudomonadati</taxon>
        <taxon>Pseudomonadota</taxon>
        <taxon>Gammaproteobacteria</taxon>
        <taxon>Lysobacterales</taxon>
        <taxon>Rhodanobacteraceae</taxon>
        <taxon>Dyella</taxon>
    </lineage>
</organism>
<protein>
    <recommendedName>
        <fullName evidence="3">Antitoxin Xre/MbcA/ParS-like toxin-binding domain-containing protein</fullName>
    </recommendedName>
</protein>
<evidence type="ECO:0000313" key="2">
    <source>
        <dbReference type="Proteomes" id="UP001156627"/>
    </source>
</evidence>
<sequence>MAEKSCFEKILVDIRRVDAMRDTLLSEAFSALEIMQSNLASMLLLNVGDRHLAERWMSTHRRAFGGRTAYEMLVDGELDVVWEKVSSEGREFDSIELGS</sequence>
<comment type="caution">
    <text evidence="1">The sequence shown here is derived from an EMBL/GenBank/DDBJ whole genome shotgun (WGS) entry which is preliminary data.</text>
</comment>
<proteinExistence type="predicted"/>
<name>A0ABQ5XHK1_9GAMM</name>
<evidence type="ECO:0000313" key="1">
    <source>
        <dbReference type="EMBL" id="GLQ90837.1"/>
    </source>
</evidence>
<gene>
    <name evidence="1" type="ORF">GCM10007898_44130</name>
</gene>
<dbReference type="EMBL" id="BSOA01000052">
    <property type="protein sequence ID" value="GLQ90837.1"/>
    <property type="molecule type" value="Genomic_DNA"/>
</dbReference>
<reference evidence="2" key="1">
    <citation type="journal article" date="2019" name="Int. J. Syst. Evol. Microbiol.">
        <title>The Global Catalogue of Microorganisms (GCM) 10K type strain sequencing project: providing services to taxonomists for standard genome sequencing and annotation.</title>
        <authorList>
            <consortium name="The Broad Institute Genomics Platform"/>
            <consortium name="The Broad Institute Genome Sequencing Center for Infectious Disease"/>
            <person name="Wu L."/>
            <person name="Ma J."/>
        </authorList>
    </citation>
    <scope>NUCLEOTIDE SEQUENCE [LARGE SCALE GENOMIC DNA]</scope>
    <source>
        <strain evidence="2">NBRC 111981</strain>
    </source>
</reference>
<keyword evidence="2" id="KW-1185">Reference proteome</keyword>
<evidence type="ECO:0008006" key="3">
    <source>
        <dbReference type="Google" id="ProtNLM"/>
    </source>
</evidence>
<accession>A0ABQ5XHK1</accession>
<dbReference type="Proteomes" id="UP001156627">
    <property type="component" value="Unassembled WGS sequence"/>
</dbReference>